<gene>
    <name evidence="2" type="ORF">SEVIR_5G324800v2</name>
</gene>
<feature type="compositionally biased region" description="Basic residues" evidence="1">
    <location>
        <begin position="20"/>
        <end position="30"/>
    </location>
</feature>
<keyword evidence="3" id="KW-1185">Reference proteome</keyword>
<accession>A0A4U6UKT2</accession>
<feature type="compositionally biased region" description="Polar residues" evidence="1">
    <location>
        <begin position="1"/>
        <end position="11"/>
    </location>
</feature>
<proteinExistence type="predicted"/>
<dbReference type="Proteomes" id="UP000298652">
    <property type="component" value="Chromosome 5"/>
</dbReference>
<protein>
    <submittedName>
        <fullName evidence="2">Uncharacterized protein</fullName>
    </submittedName>
</protein>
<feature type="region of interest" description="Disordered" evidence="1">
    <location>
        <begin position="70"/>
        <end position="96"/>
    </location>
</feature>
<evidence type="ECO:0000313" key="3">
    <source>
        <dbReference type="Proteomes" id="UP000298652"/>
    </source>
</evidence>
<evidence type="ECO:0000313" key="2">
    <source>
        <dbReference type="EMBL" id="TKW16818.1"/>
    </source>
</evidence>
<sequence length="124" mass="13492">MPPLTPSTGSPSRERSSAPKTKRFVRRQRIHQNTTVHVPPCDGHGRCWGLLPALVHQRRCPVCRGVAVAQPNSKTEKGEESPCRCGASKSGTEEGAEPSCLVATPVNKNLHCHVNKNLGIESFF</sequence>
<name>A0A4U6UKT2_SETVI</name>
<dbReference type="Gramene" id="TKW16818">
    <property type="protein sequence ID" value="TKW16818"/>
    <property type="gene ID" value="SEVIR_5G324800v2"/>
</dbReference>
<reference evidence="2" key="1">
    <citation type="submission" date="2019-03" db="EMBL/GenBank/DDBJ databases">
        <title>WGS assembly of Setaria viridis.</title>
        <authorList>
            <person name="Huang P."/>
            <person name="Jenkins J."/>
            <person name="Grimwood J."/>
            <person name="Barry K."/>
            <person name="Healey A."/>
            <person name="Mamidi S."/>
            <person name="Sreedasyam A."/>
            <person name="Shu S."/>
            <person name="Feldman M."/>
            <person name="Wu J."/>
            <person name="Yu Y."/>
            <person name="Chen C."/>
            <person name="Johnson J."/>
            <person name="Rokhsar D."/>
            <person name="Baxter I."/>
            <person name="Schmutz J."/>
            <person name="Brutnell T."/>
            <person name="Kellogg E."/>
        </authorList>
    </citation>
    <scope>NUCLEOTIDE SEQUENCE [LARGE SCALE GENOMIC DNA]</scope>
</reference>
<feature type="region of interest" description="Disordered" evidence="1">
    <location>
        <begin position="1"/>
        <end position="31"/>
    </location>
</feature>
<evidence type="ECO:0000256" key="1">
    <source>
        <dbReference type="SAM" id="MobiDB-lite"/>
    </source>
</evidence>
<organism evidence="2 3">
    <name type="scientific">Setaria viridis</name>
    <name type="common">Green bristlegrass</name>
    <name type="synonym">Setaria italica subsp. viridis</name>
    <dbReference type="NCBI Taxonomy" id="4556"/>
    <lineage>
        <taxon>Eukaryota</taxon>
        <taxon>Viridiplantae</taxon>
        <taxon>Streptophyta</taxon>
        <taxon>Embryophyta</taxon>
        <taxon>Tracheophyta</taxon>
        <taxon>Spermatophyta</taxon>
        <taxon>Magnoliopsida</taxon>
        <taxon>Liliopsida</taxon>
        <taxon>Poales</taxon>
        <taxon>Poaceae</taxon>
        <taxon>PACMAD clade</taxon>
        <taxon>Panicoideae</taxon>
        <taxon>Panicodae</taxon>
        <taxon>Paniceae</taxon>
        <taxon>Cenchrinae</taxon>
        <taxon>Setaria</taxon>
    </lineage>
</organism>
<dbReference type="EMBL" id="CM016556">
    <property type="protein sequence ID" value="TKW16818.1"/>
    <property type="molecule type" value="Genomic_DNA"/>
</dbReference>
<dbReference type="AlphaFoldDB" id="A0A4U6UKT2"/>